<comment type="subcellular location">
    <subcellularLocation>
        <location evidence="1">Secreted</location>
        <location evidence="1">Cell wall</location>
    </subcellularLocation>
</comment>
<name>A0A7W7SFZ3_9ACTN</name>
<gene>
    <name evidence="9" type="ORF">F4556_004131</name>
</gene>
<accession>A0A7W7SFZ3</accession>
<evidence type="ECO:0000256" key="2">
    <source>
        <dbReference type="ARBA" id="ARBA00022512"/>
    </source>
</evidence>
<keyword evidence="6" id="KW-0034">Amyloid</keyword>
<dbReference type="PROSITE" id="PS51257">
    <property type="entry name" value="PROKAR_LIPOPROTEIN"/>
    <property type="match status" value="1"/>
</dbReference>
<dbReference type="GO" id="GO:0007155">
    <property type="term" value="P:cell adhesion"/>
    <property type="evidence" value="ECO:0007669"/>
    <property type="project" value="UniProtKB-KW"/>
</dbReference>
<evidence type="ECO:0000256" key="6">
    <source>
        <dbReference type="ARBA" id="ARBA00023087"/>
    </source>
</evidence>
<evidence type="ECO:0000313" key="9">
    <source>
        <dbReference type="EMBL" id="MBB4948596.1"/>
    </source>
</evidence>
<protein>
    <recommendedName>
        <fullName evidence="8">Chaplin domain-containing protein</fullName>
    </recommendedName>
</protein>
<feature type="chain" id="PRO_5030584505" description="Chaplin domain-containing protein" evidence="7">
    <location>
        <begin position="28"/>
        <end position="93"/>
    </location>
</feature>
<evidence type="ECO:0000259" key="8">
    <source>
        <dbReference type="PROSITE" id="PS51884"/>
    </source>
</evidence>
<dbReference type="AlphaFoldDB" id="A0A7W7SFZ3"/>
<evidence type="ECO:0000256" key="4">
    <source>
        <dbReference type="ARBA" id="ARBA00022729"/>
    </source>
</evidence>
<keyword evidence="10" id="KW-1185">Reference proteome</keyword>
<keyword evidence="4 7" id="KW-0732">Signal</keyword>
<evidence type="ECO:0000256" key="3">
    <source>
        <dbReference type="ARBA" id="ARBA00022525"/>
    </source>
</evidence>
<feature type="signal peptide" evidence="7">
    <location>
        <begin position="1"/>
        <end position="27"/>
    </location>
</feature>
<keyword evidence="2" id="KW-0134">Cell wall</keyword>
<organism evidence="9 10">
    <name type="scientific">Kitasatospora gansuensis</name>
    <dbReference type="NCBI Taxonomy" id="258050"/>
    <lineage>
        <taxon>Bacteria</taxon>
        <taxon>Bacillati</taxon>
        <taxon>Actinomycetota</taxon>
        <taxon>Actinomycetes</taxon>
        <taxon>Kitasatosporales</taxon>
        <taxon>Streptomycetaceae</taxon>
        <taxon>Kitasatospora</taxon>
    </lineage>
</organism>
<dbReference type="PROSITE" id="PS51884">
    <property type="entry name" value="CHAPLIN"/>
    <property type="match status" value="1"/>
</dbReference>
<dbReference type="Pfam" id="PF03777">
    <property type="entry name" value="ChpA-C"/>
    <property type="match status" value="1"/>
</dbReference>
<keyword evidence="5" id="KW-0130">Cell adhesion</keyword>
<keyword evidence="3" id="KW-0964">Secreted</keyword>
<feature type="domain" description="Chaplin" evidence="8">
    <location>
        <begin position="68"/>
        <end position="93"/>
    </location>
</feature>
<dbReference type="RefSeq" id="WP_184918360.1">
    <property type="nucleotide sequence ID" value="NZ_JACHJR010000001.1"/>
</dbReference>
<proteinExistence type="predicted"/>
<comment type="caution">
    <text evidence="9">The sequence shown here is derived from an EMBL/GenBank/DDBJ whole genome shotgun (WGS) entry which is preliminary data.</text>
</comment>
<sequence length="93" mass="9072">MNRTKKFAATVGLGLALTLSCAAPALADDCDGHGPAQQEEQYAPDFAGGGTTCVNTGGASASAIVVGSPGVLSGNNIQIPISIPINICGNSVG</sequence>
<reference evidence="9 10" key="1">
    <citation type="submission" date="2020-08" db="EMBL/GenBank/DDBJ databases">
        <title>Sequencing the genomes of 1000 actinobacteria strains.</title>
        <authorList>
            <person name="Klenk H.-P."/>
        </authorList>
    </citation>
    <scope>NUCLEOTIDE SEQUENCE [LARGE SCALE GENOMIC DNA]</scope>
    <source>
        <strain evidence="9 10">DSM 44786</strain>
    </source>
</reference>
<evidence type="ECO:0000313" key="10">
    <source>
        <dbReference type="Proteomes" id="UP000573327"/>
    </source>
</evidence>
<dbReference type="InterPro" id="IPR005528">
    <property type="entry name" value="ChpA-H"/>
</dbReference>
<evidence type="ECO:0000256" key="7">
    <source>
        <dbReference type="SAM" id="SignalP"/>
    </source>
</evidence>
<dbReference type="EMBL" id="JACHJR010000001">
    <property type="protein sequence ID" value="MBB4948596.1"/>
    <property type="molecule type" value="Genomic_DNA"/>
</dbReference>
<evidence type="ECO:0000256" key="1">
    <source>
        <dbReference type="ARBA" id="ARBA00004191"/>
    </source>
</evidence>
<dbReference type="Proteomes" id="UP000573327">
    <property type="component" value="Unassembled WGS sequence"/>
</dbReference>
<evidence type="ECO:0000256" key="5">
    <source>
        <dbReference type="ARBA" id="ARBA00022889"/>
    </source>
</evidence>